<proteinExistence type="predicted"/>
<dbReference type="Proteomes" id="UP000317624">
    <property type="component" value="Unassembled WGS sequence"/>
</dbReference>
<organism evidence="2 3">
    <name type="scientific">Hymenobacter setariae</name>
    <dbReference type="NCBI Taxonomy" id="2594794"/>
    <lineage>
        <taxon>Bacteria</taxon>
        <taxon>Pseudomonadati</taxon>
        <taxon>Bacteroidota</taxon>
        <taxon>Cytophagia</taxon>
        <taxon>Cytophagales</taxon>
        <taxon>Hymenobacteraceae</taxon>
        <taxon>Hymenobacter</taxon>
    </lineage>
</organism>
<evidence type="ECO:0008006" key="4">
    <source>
        <dbReference type="Google" id="ProtNLM"/>
    </source>
</evidence>
<keyword evidence="1" id="KW-0812">Transmembrane</keyword>
<evidence type="ECO:0000313" key="3">
    <source>
        <dbReference type="Proteomes" id="UP000317624"/>
    </source>
</evidence>
<reference evidence="2 3" key="1">
    <citation type="submission" date="2019-07" db="EMBL/GenBank/DDBJ databases">
        <title>Hymenobacter sp. straun FUR1 Genome sequencing and assembly.</title>
        <authorList>
            <person name="Chhetri G."/>
        </authorList>
    </citation>
    <scope>NUCLEOTIDE SEQUENCE [LARGE SCALE GENOMIC DNA]</scope>
    <source>
        <strain evidence="2 3">Fur1</strain>
    </source>
</reference>
<dbReference type="AlphaFoldDB" id="A0A558BXC8"/>
<comment type="caution">
    <text evidence="2">The sequence shown here is derived from an EMBL/GenBank/DDBJ whole genome shotgun (WGS) entry which is preliminary data.</text>
</comment>
<feature type="transmembrane region" description="Helical" evidence="1">
    <location>
        <begin position="6"/>
        <end position="26"/>
    </location>
</feature>
<feature type="transmembrane region" description="Helical" evidence="1">
    <location>
        <begin position="35"/>
        <end position="53"/>
    </location>
</feature>
<keyword evidence="3" id="KW-1185">Reference proteome</keyword>
<protein>
    <recommendedName>
        <fullName evidence="4">Aerotolerance regulator N-terminal domain-containing protein</fullName>
    </recommendedName>
</protein>
<name>A0A558BXC8_9BACT</name>
<keyword evidence="1" id="KW-1133">Transmembrane helix</keyword>
<dbReference type="EMBL" id="VMRJ01000002">
    <property type="protein sequence ID" value="TVT41178.1"/>
    <property type="molecule type" value="Genomic_DNA"/>
</dbReference>
<gene>
    <name evidence="2" type="ORF">FNT36_06875</name>
</gene>
<sequence>MISLLAHYLLLSGCILLGVWLVVAAWRRPNPRRRLLRVLASALVPLGLWFSAYPPTRAVPTTQSAAILLTEGYQPDSLRQLQRRLGMGTPVWSYGVPAPAGTRPLGSLLSLAEQRPALRQLHVLGYGLPAADLGALGNVPLQAHGAPAIEGFRQAHWNPQLRLGQTLVVEGAVAPSKAVAWVSLRAVGTGRDSVRLTKSGTFRLRYLPKVAGRQLPKLVLRQAGRVVATEPVPIEVTTTEQPPVLLLAAVPSFEFKFLKNNLAAQGRAVGLRSTVSKGLVQTEFLNQPAQALDHLTPALLNRYAVVVADAATLAALPPTESQALRAATQAGRLGLVVLADVAPLPTAAPARADFSIVAQPTTGPSANPQPVTWPGGPAGLRTTLPAHLRPMATLKPLVSGPNAALVAASRRYGLGTMVVSVVPNTFRWALQGQETAYGAFWSQLLGAATPPPALAATWQLSNRWPRPHQPLTLRLSGAMPAPTALPTVHPLAGGAAVQLALGQDTRLPEWSAAQFWPSAAGWHQVQGPGRTAYNFFVYDSAAWRGPELAERQQALARHLGDFKAGSNAPGAVQEPWPTGWFFGLLLLAAGFLWLEEKL</sequence>
<evidence type="ECO:0000256" key="1">
    <source>
        <dbReference type="SAM" id="Phobius"/>
    </source>
</evidence>
<keyword evidence="1" id="KW-0472">Membrane</keyword>
<evidence type="ECO:0000313" key="2">
    <source>
        <dbReference type="EMBL" id="TVT41178.1"/>
    </source>
</evidence>
<dbReference type="RefSeq" id="WP_144845798.1">
    <property type="nucleotide sequence ID" value="NZ_VMRJ01000002.1"/>
</dbReference>
<dbReference type="OrthoDB" id="7199749at2"/>
<accession>A0A558BXC8</accession>